<reference evidence="2 3" key="1">
    <citation type="submission" date="2023-04" db="EMBL/GenBank/DDBJ databases">
        <title>Marinoamorphus aggregata gen. nov., sp. Nov., isolate from tissue of brittle star Ophioplocus japonicus.</title>
        <authorList>
            <person name="Kawano K."/>
            <person name="Sawayama S."/>
            <person name="Nakagawa S."/>
        </authorList>
    </citation>
    <scope>NUCLEOTIDE SEQUENCE [LARGE SCALE GENOMIC DNA]</scope>
    <source>
        <strain evidence="2 3">NKW23</strain>
    </source>
</reference>
<evidence type="ECO:0000313" key="3">
    <source>
        <dbReference type="Proteomes" id="UP001239909"/>
    </source>
</evidence>
<dbReference type="RefSeq" id="WP_285673835.1">
    <property type="nucleotide sequence ID" value="NZ_BSYI01000042.1"/>
</dbReference>
<keyword evidence="1" id="KW-0378">Hydrolase</keyword>
<evidence type="ECO:0000256" key="1">
    <source>
        <dbReference type="ARBA" id="ARBA00022801"/>
    </source>
</evidence>
<gene>
    <name evidence="2" type="ORF">LNKW23_39500</name>
</gene>
<dbReference type="PANTHER" id="PTHR46517:SF1">
    <property type="entry name" value="FRUCTOSE-2,6-BISPHOSPHATASE TIGAR"/>
    <property type="match status" value="1"/>
</dbReference>
<sequence>MDASRPEIPEACPPALRAVRFAHPFWFLRHGETVYNRDRRLQGQRDTALSPLGRRQAEAAAETLAGAPIRRIVASPLQRARITAETVAARHRLGVETDAALMECHLGIHEGEAYPPWMPDYWQGRFAPEGGESFAAFRDRVWPAMARAAAAPGTLIVVHGGLWYAARSLVRMVPDIASMPNCLPLRVRPEGAAWQVERLGSAAEATTQDFGPAAERGA</sequence>
<dbReference type="EMBL" id="BSYI01000042">
    <property type="protein sequence ID" value="GMG84734.1"/>
    <property type="molecule type" value="Genomic_DNA"/>
</dbReference>
<dbReference type="Pfam" id="PF00300">
    <property type="entry name" value="His_Phos_1"/>
    <property type="match status" value="1"/>
</dbReference>
<organism evidence="2 3">
    <name type="scientific">Paralimibaculum aggregatum</name>
    <dbReference type="NCBI Taxonomy" id="3036245"/>
    <lineage>
        <taxon>Bacteria</taxon>
        <taxon>Pseudomonadati</taxon>
        <taxon>Pseudomonadota</taxon>
        <taxon>Alphaproteobacteria</taxon>
        <taxon>Rhodobacterales</taxon>
        <taxon>Paracoccaceae</taxon>
        <taxon>Paralimibaculum</taxon>
    </lineage>
</organism>
<name>A0ABQ6LS37_9RHOB</name>
<dbReference type="Gene3D" id="3.40.50.1240">
    <property type="entry name" value="Phosphoglycerate mutase-like"/>
    <property type="match status" value="1"/>
</dbReference>
<evidence type="ECO:0000313" key="2">
    <source>
        <dbReference type="EMBL" id="GMG84734.1"/>
    </source>
</evidence>
<dbReference type="InterPro" id="IPR029033">
    <property type="entry name" value="His_PPase_superfam"/>
</dbReference>
<proteinExistence type="predicted"/>
<dbReference type="Proteomes" id="UP001239909">
    <property type="component" value="Unassembled WGS sequence"/>
</dbReference>
<dbReference type="PANTHER" id="PTHR46517">
    <property type="entry name" value="FRUCTOSE-2,6-BISPHOSPHATASE TIGAR"/>
    <property type="match status" value="1"/>
</dbReference>
<dbReference type="SUPFAM" id="SSF53254">
    <property type="entry name" value="Phosphoglycerate mutase-like"/>
    <property type="match status" value="1"/>
</dbReference>
<dbReference type="InterPro" id="IPR051695">
    <property type="entry name" value="Phosphoglycerate_Mutase"/>
</dbReference>
<comment type="caution">
    <text evidence="2">The sequence shown here is derived from an EMBL/GenBank/DDBJ whole genome shotgun (WGS) entry which is preliminary data.</text>
</comment>
<protein>
    <submittedName>
        <fullName evidence="2">Histidine phosphatase family protein</fullName>
    </submittedName>
</protein>
<dbReference type="SMART" id="SM00855">
    <property type="entry name" value="PGAM"/>
    <property type="match status" value="1"/>
</dbReference>
<keyword evidence="3" id="KW-1185">Reference proteome</keyword>
<dbReference type="InterPro" id="IPR013078">
    <property type="entry name" value="His_Pase_superF_clade-1"/>
</dbReference>
<dbReference type="CDD" id="cd07067">
    <property type="entry name" value="HP_PGM_like"/>
    <property type="match status" value="1"/>
</dbReference>
<accession>A0ABQ6LS37</accession>